<dbReference type="FunFam" id="3.40.50.720:FF:000049">
    <property type="entry name" value="Alanine dehydrogenase"/>
    <property type="match status" value="1"/>
</dbReference>
<evidence type="ECO:0000259" key="10">
    <source>
        <dbReference type="SMART" id="SM01002"/>
    </source>
</evidence>
<dbReference type="CDD" id="cd05305">
    <property type="entry name" value="L-AlaDH"/>
    <property type="match status" value="1"/>
</dbReference>
<name>A0AAW4VWT1_9FIRM</name>
<evidence type="ECO:0000256" key="4">
    <source>
        <dbReference type="ARBA" id="ARBA00023002"/>
    </source>
</evidence>
<comment type="caution">
    <text evidence="12">The sequence shown here is derived from an EMBL/GenBank/DDBJ whole genome shotgun (WGS) entry which is preliminary data.</text>
</comment>
<dbReference type="InterPro" id="IPR008141">
    <property type="entry name" value="Ala_DH"/>
</dbReference>
<evidence type="ECO:0000256" key="8">
    <source>
        <dbReference type="PIRSR" id="PIRSR000183-2"/>
    </source>
</evidence>
<evidence type="ECO:0000313" key="12">
    <source>
        <dbReference type="EMBL" id="MCC2175930.1"/>
    </source>
</evidence>
<keyword evidence="13" id="KW-1185">Reference proteome</keyword>
<gene>
    <name evidence="12" type="primary">ald</name>
    <name evidence="12" type="ORF">LKD22_02080</name>
</gene>
<feature type="active site" description="Proton donor/acceptor" evidence="7">
    <location>
        <position position="270"/>
    </location>
</feature>
<dbReference type="InterPro" id="IPR007698">
    <property type="entry name" value="AlaDH/PNT_NAD(H)-bd"/>
</dbReference>
<comment type="similarity">
    <text evidence="2 6">Belongs to the AlaDH/PNT family.</text>
</comment>
<feature type="domain" description="Alanine dehydrogenase/pyridine nucleotide transhydrogenase N-terminal" evidence="11">
    <location>
        <begin position="4"/>
        <end position="137"/>
    </location>
</feature>
<dbReference type="InterPro" id="IPR007886">
    <property type="entry name" value="AlaDH/PNT_N"/>
</dbReference>
<dbReference type="NCBIfam" id="TIGR00518">
    <property type="entry name" value="alaDH"/>
    <property type="match status" value="1"/>
</dbReference>
<keyword evidence="9" id="KW-0547">Nucleotide-binding</keyword>
<evidence type="ECO:0000259" key="11">
    <source>
        <dbReference type="SMART" id="SM01003"/>
    </source>
</evidence>
<dbReference type="PANTHER" id="PTHR42795:SF1">
    <property type="entry name" value="ALANINE DEHYDROGENASE"/>
    <property type="match status" value="1"/>
</dbReference>
<feature type="binding site" evidence="9">
    <location>
        <position position="220"/>
    </location>
    <ligand>
        <name>NAD(+)</name>
        <dbReference type="ChEBI" id="CHEBI:57540"/>
    </ligand>
</feature>
<evidence type="ECO:0000256" key="6">
    <source>
        <dbReference type="PIRNR" id="PIRNR000183"/>
    </source>
</evidence>
<dbReference type="SMART" id="SM01002">
    <property type="entry name" value="AlaDh_PNT_C"/>
    <property type="match status" value="1"/>
</dbReference>
<feature type="binding site" evidence="9">
    <location>
        <begin position="298"/>
        <end position="301"/>
    </location>
    <ligand>
        <name>NAD(+)</name>
        <dbReference type="ChEBI" id="CHEBI:57540"/>
    </ligand>
</feature>
<evidence type="ECO:0000256" key="2">
    <source>
        <dbReference type="ARBA" id="ARBA00005689"/>
    </source>
</evidence>
<feature type="binding site" evidence="8">
    <location>
        <position position="75"/>
    </location>
    <ligand>
        <name>substrate</name>
    </ligand>
</feature>
<dbReference type="GeneID" id="98661284"/>
<dbReference type="Pfam" id="PF05222">
    <property type="entry name" value="AlaDh_PNT_N"/>
    <property type="match status" value="1"/>
</dbReference>
<feature type="binding site" evidence="9">
    <location>
        <begin position="267"/>
        <end position="270"/>
    </location>
    <ligand>
        <name>NAD(+)</name>
        <dbReference type="ChEBI" id="CHEBI:57540"/>
    </ligand>
</feature>
<feature type="binding site" evidence="9">
    <location>
        <position position="198"/>
    </location>
    <ligand>
        <name>NAD(+)</name>
        <dbReference type="ChEBI" id="CHEBI:57540"/>
    </ligand>
</feature>
<organism evidence="12 13">
    <name type="scientific">Agathobaculum butyriciproducens</name>
    <dbReference type="NCBI Taxonomy" id="1628085"/>
    <lineage>
        <taxon>Bacteria</taxon>
        <taxon>Bacillati</taxon>
        <taxon>Bacillota</taxon>
        <taxon>Clostridia</taxon>
        <taxon>Eubacteriales</taxon>
        <taxon>Butyricicoccaceae</taxon>
        <taxon>Agathobaculum</taxon>
    </lineage>
</organism>
<evidence type="ECO:0000313" key="13">
    <source>
        <dbReference type="Proteomes" id="UP001298753"/>
    </source>
</evidence>
<dbReference type="Proteomes" id="UP001298753">
    <property type="component" value="Unassembled WGS sequence"/>
</dbReference>
<dbReference type="Pfam" id="PF01262">
    <property type="entry name" value="AlaDh_PNT_C"/>
    <property type="match status" value="1"/>
</dbReference>
<dbReference type="SUPFAM" id="SSF52283">
    <property type="entry name" value="Formate/glycerate dehydrogenase catalytic domain-like"/>
    <property type="match status" value="1"/>
</dbReference>
<dbReference type="AlphaFoldDB" id="A0AAW4VWT1"/>
<dbReference type="EC" id="1.4.1.1" evidence="3 6"/>
<dbReference type="EMBL" id="JAJEPX010000003">
    <property type="protein sequence ID" value="MCC2175930.1"/>
    <property type="molecule type" value="Genomic_DNA"/>
</dbReference>
<feature type="active site" description="Proton donor/acceptor" evidence="7">
    <location>
        <position position="96"/>
    </location>
</feature>
<keyword evidence="4 6" id="KW-0560">Oxidoreductase</keyword>
<dbReference type="SUPFAM" id="SSF51735">
    <property type="entry name" value="NAD(P)-binding Rossmann-fold domains"/>
    <property type="match status" value="1"/>
</dbReference>
<comment type="catalytic activity">
    <reaction evidence="6">
        <text>L-alanine + NAD(+) + H2O = pyruvate + NH4(+) + NADH + H(+)</text>
        <dbReference type="Rhea" id="RHEA:18405"/>
        <dbReference type="ChEBI" id="CHEBI:15361"/>
        <dbReference type="ChEBI" id="CHEBI:15377"/>
        <dbReference type="ChEBI" id="CHEBI:15378"/>
        <dbReference type="ChEBI" id="CHEBI:28938"/>
        <dbReference type="ChEBI" id="CHEBI:57540"/>
        <dbReference type="ChEBI" id="CHEBI:57945"/>
        <dbReference type="ChEBI" id="CHEBI:57972"/>
        <dbReference type="EC" id="1.4.1.1"/>
    </reaction>
</comment>
<evidence type="ECO:0000256" key="5">
    <source>
        <dbReference type="ARBA" id="ARBA00023027"/>
    </source>
</evidence>
<feature type="binding site" evidence="9">
    <location>
        <begin position="239"/>
        <end position="240"/>
    </location>
    <ligand>
        <name>NAD(+)</name>
        <dbReference type="ChEBI" id="CHEBI:57540"/>
    </ligand>
</feature>
<dbReference type="GO" id="GO:0042853">
    <property type="term" value="P:L-alanine catabolic process"/>
    <property type="evidence" value="ECO:0007669"/>
    <property type="project" value="InterPro"/>
</dbReference>
<sequence length="370" mass="39159">MIVGLVKEIKNHEYRVGLTPNDVKAYVEAGNQVIVETMAGEGSGFSNMEYLAAGAEILNSAAEVWDKAEMIVKVKEPIESEYKYLKKDQILYTYLHLAADRPLTEALLAAGTKAVAYETITGKNGGLPCLIPMSEIAGRMAVQEGAKYLEKPFGGRGMLLSGVPGVEKANVVIIGGGGVGTNACKIAVGMGANVTILDVSAQRLAYLDDIFGSRIQTLYSTRANILASIEKADLVIGAVLLPGRKTPKLVLKDDLKLMKKGAVIVDVAVDQGGCIETTHATTHQDPVFEVDGVVHYCVANMPGAVSRTSTMALTNTTLANGLALANKGFEEAVKADACLAQGVNCYQGKVTYPGVAEALNLPYADIHDLI</sequence>
<evidence type="ECO:0000256" key="7">
    <source>
        <dbReference type="PIRSR" id="PIRSR000183-1"/>
    </source>
</evidence>
<evidence type="ECO:0000256" key="1">
    <source>
        <dbReference type="ARBA" id="ARBA00005206"/>
    </source>
</evidence>
<accession>A0AAW4VWT1</accession>
<protein>
    <recommendedName>
        <fullName evidence="3 6">Alanine dehydrogenase</fullName>
        <ecNumber evidence="3 6">1.4.1.1</ecNumber>
    </recommendedName>
</protein>
<dbReference type="Gene3D" id="3.40.50.720">
    <property type="entry name" value="NAD(P)-binding Rossmann-like Domain"/>
    <property type="match status" value="2"/>
</dbReference>
<feature type="binding site" evidence="9">
    <location>
        <position position="203"/>
    </location>
    <ligand>
        <name>NAD(+)</name>
        <dbReference type="ChEBI" id="CHEBI:57540"/>
    </ligand>
</feature>
<feature type="binding site" evidence="9">
    <location>
        <position position="134"/>
    </location>
    <ligand>
        <name>NAD(+)</name>
        <dbReference type="ChEBI" id="CHEBI:57540"/>
    </ligand>
</feature>
<comment type="pathway">
    <text evidence="1">Amino-acid degradation; L-alanine degradation via dehydrogenase pathway; NH(3) and pyruvate from L-alanine: step 1/1.</text>
</comment>
<dbReference type="GO" id="GO:0005886">
    <property type="term" value="C:plasma membrane"/>
    <property type="evidence" value="ECO:0007669"/>
    <property type="project" value="TreeGrafter"/>
</dbReference>
<evidence type="ECO:0000256" key="9">
    <source>
        <dbReference type="PIRSR" id="PIRSR000183-3"/>
    </source>
</evidence>
<keyword evidence="5 6" id="KW-0520">NAD</keyword>
<dbReference type="InterPro" id="IPR036291">
    <property type="entry name" value="NAD(P)-bd_dom_sf"/>
</dbReference>
<dbReference type="SMART" id="SM01003">
    <property type="entry name" value="AlaDh_PNT_N"/>
    <property type="match status" value="1"/>
</dbReference>
<dbReference type="GO" id="GO:0000286">
    <property type="term" value="F:alanine dehydrogenase activity"/>
    <property type="evidence" value="ECO:0007669"/>
    <property type="project" value="UniProtKB-UniRule"/>
</dbReference>
<proteinExistence type="inferred from homology"/>
<dbReference type="PIRSF" id="PIRSF000183">
    <property type="entry name" value="Alanine_dh"/>
    <property type="match status" value="1"/>
</dbReference>
<dbReference type="PROSITE" id="PS00837">
    <property type="entry name" value="ALADH_PNT_2"/>
    <property type="match status" value="1"/>
</dbReference>
<feature type="domain" description="Alanine dehydrogenase/pyridine nucleotide transhydrogenase NAD(H)-binding" evidence="10">
    <location>
        <begin position="149"/>
        <end position="297"/>
    </location>
</feature>
<dbReference type="PANTHER" id="PTHR42795">
    <property type="entry name" value="ALANINE DEHYDROGENASE"/>
    <property type="match status" value="1"/>
</dbReference>
<reference evidence="12 13" key="1">
    <citation type="submission" date="2021-10" db="EMBL/GenBank/DDBJ databases">
        <title>Anaerobic single-cell dispensing facilitates the cultivation of human gut bacteria.</title>
        <authorList>
            <person name="Afrizal A."/>
        </authorList>
    </citation>
    <scope>NUCLEOTIDE SEQUENCE [LARGE SCALE GENOMIC DNA]</scope>
    <source>
        <strain evidence="12 13">CLA-AA-H270</strain>
    </source>
</reference>
<dbReference type="RefSeq" id="WP_227600078.1">
    <property type="nucleotide sequence ID" value="NZ_JAJEPX010000003.1"/>
</dbReference>
<feature type="binding site" evidence="8">
    <location>
        <position position="15"/>
    </location>
    <ligand>
        <name>substrate</name>
    </ligand>
</feature>
<dbReference type="GO" id="GO:0000166">
    <property type="term" value="F:nucleotide binding"/>
    <property type="evidence" value="ECO:0007669"/>
    <property type="project" value="UniProtKB-KW"/>
</dbReference>
<dbReference type="InterPro" id="IPR008143">
    <property type="entry name" value="Ala_DH/PNT_CS2"/>
</dbReference>
<evidence type="ECO:0000256" key="3">
    <source>
        <dbReference type="ARBA" id="ARBA00012897"/>
    </source>
</evidence>